<evidence type="ECO:0000313" key="4">
    <source>
        <dbReference type="Proteomes" id="UP001487305"/>
    </source>
</evidence>
<gene>
    <name evidence="3" type="ORF">AAA083_12725</name>
</gene>
<keyword evidence="3" id="KW-0489">Methyltransferase</keyword>
<dbReference type="EC" id="2.1.1.63" evidence="3"/>
<evidence type="ECO:0000259" key="2">
    <source>
        <dbReference type="Pfam" id="PF01035"/>
    </source>
</evidence>
<dbReference type="GO" id="GO:0032259">
    <property type="term" value="P:methylation"/>
    <property type="evidence" value="ECO:0007669"/>
    <property type="project" value="UniProtKB-KW"/>
</dbReference>
<accession>A0ABV1JIC3</accession>
<dbReference type="RefSeq" id="WP_349227801.1">
    <property type="nucleotide sequence ID" value="NZ_JBBNOP010000012.1"/>
</dbReference>
<dbReference type="SUPFAM" id="SSF46767">
    <property type="entry name" value="Methylated DNA-protein cysteine methyltransferase, C-terminal domain"/>
    <property type="match status" value="1"/>
</dbReference>
<keyword evidence="3" id="KW-0808">Transferase</keyword>
<dbReference type="CDD" id="cd06445">
    <property type="entry name" value="ATase"/>
    <property type="match status" value="1"/>
</dbReference>
<dbReference type="NCBIfam" id="TIGR00589">
    <property type="entry name" value="ogt"/>
    <property type="match status" value="1"/>
</dbReference>
<protein>
    <submittedName>
        <fullName evidence="3">MGMT family protein</fullName>
        <ecNumber evidence="3">2.1.1.63</ecNumber>
    </submittedName>
</protein>
<organism evidence="3 4">
    <name type="scientific">Raoultibacter massiliensis</name>
    <dbReference type="NCBI Taxonomy" id="1852371"/>
    <lineage>
        <taxon>Bacteria</taxon>
        <taxon>Bacillati</taxon>
        <taxon>Actinomycetota</taxon>
        <taxon>Coriobacteriia</taxon>
        <taxon>Eggerthellales</taxon>
        <taxon>Eggerthellaceae</taxon>
        <taxon>Raoultibacter</taxon>
    </lineage>
</organism>
<dbReference type="Pfam" id="PF01035">
    <property type="entry name" value="DNA_binding_1"/>
    <property type="match status" value="1"/>
</dbReference>
<dbReference type="PANTHER" id="PTHR42942:SF1">
    <property type="entry name" value="ALKYLTRANSFERASE-LIKE PROTEIN 1"/>
    <property type="match status" value="1"/>
</dbReference>
<feature type="domain" description="Methylated-DNA-[protein]-cysteine S-methyltransferase DNA binding" evidence="2">
    <location>
        <begin position="4"/>
        <end position="85"/>
    </location>
</feature>
<dbReference type="Proteomes" id="UP001487305">
    <property type="component" value="Unassembled WGS sequence"/>
</dbReference>
<proteinExistence type="predicted"/>
<evidence type="ECO:0000256" key="1">
    <source>
        <dbReference type="ARBA" id="ARBA00022763"/>
    </source>
</evidence>
<dbReference type="InterPro" id="IPR014048">
    <property type="entry name" value="MethylDNA_cys_MeTrfase_DNA-bd"/>
</dbReference>
<dbReference type="EMBL" id="JBBNOP010000012">
    <property type="protein sequence ID" value="MEQ3363842.1"/>
    <property type="molecule type" value="Genomic_DNA"/>
</dbReference>
<dbReference type="InterPro" id="IPR036217">
    <property type="entry name" value="MethylDNA_cys_MeTrfase_DNAb"/>
</dbReference>
<evidence type="ECO:0000313" key="3">
    <source>
        <dbReference type="EMBL" id="MEQ3363842.1"/>
    </source>
</evidence>
<comment type="caution">
    <text evidence="3">The sequence shown here is derived from an EMBL/GenBank/DDBJ whole genome shotgun (WGS) entry which is preliminary data.</text>
</comment>
<keyword evidence="4" id="KW-1185">Reference proteome</keyword>
<dbReference type="InterPro" id="IPR052520">
    <property type="entry name" value="ATL_DNA_repair"/>
</dbReference>
<dbReference type="InterPro" id="IPR036388">
    <property type="entry name" value="WH-like_DNA-bd_sf"/>
</dbReference>
<reference evidence="3 4" key="1">
    <citation type="submission" date="2024-04" db="EMBL/GenBank/DDBJ databases">
        <title>Human intestinal bacterial collection.</title>
        <authorList>
            <person name="Pauvert C."/>
            <person name="Hitch T.C.A."/>
            <person name="Clavel T."/>
        </authorList>
    </citation>
    <scope>NUCLEOTIDE SEQUENCE [LARGE SCALE GENOMIC DNA]</scope>
    <source>
        <strain evidence="3 4">CLA-KB-H42</strain>
    </source>
</reference>
<dbReference type="GO" id="GO:0003908">
    <property type="term" value="F:methylated-DNA-[protein]-cysteine S-methyltransferase activity"/>
    <property type="evidence" value="ECO:0007669"/>
    <property type="project" value="UniProtKB-EC"/>
</dbReference>
<name>A0ABV1JIC3_9ACTN</name>
<keyword evidence="1" id="KW-0227">DNA damage</keyword>
<dbReference type="PANTHER" id="PTHR42942">
    <property type="entry name" value="6-O-METHYLGUANINE DNA METHYLTRANSFERASE"/>
    <property type="match status" value="1"/>
</dbReference>
<dbReference type="Gene3D" id="1.10.10.10">
    <property type="entry name" value="Winged helix-like DNA-binding domain superfamily/Winged helix DNA-binding domain"/>
    <property type="match status" value="1"/>
</dbReference>
<sequence length="121" mass="13648">MPTFSERVFDIVKQIPEGKVSTYGQIARMMGSPRSARYVGWALRGNKEPVSTPCHRVIFKDGRICEGYAFGGPDVQRKLLEDEGVAFVDDMHVDMESCLWAPEADRLVPPSDIDWKKEMGL</sequence>